<reference evidence="4 5" key="1">
    <citation type="submission" date="2019-09" db="EMBL/GenBank/DDBJ databases">
        <authorList>
            <person name="Chandra G."/>
            <person name="Truman W A."/>
        </authorList>
    </citation>
    <scope>NUCLEOTIDE SEQUENCE [LARGE SCALE GENOMIC DNA]</scope>
    <source>
        <strain evidence="4">PS710</strain>
    </source>
</reference>
<organism evidence="4 5">
    <name type="scientific">Pseudomonas fluorescens</name>
    <dbReference type="NCBI Taxonomy" id="294"/>
    <lineage>
        <taxon>Bacteria</taxon>
        <taxon>Pseudomonadati</taxon>
        <taxon>Pseudomonadota</taxon>
        <taxon>Gammaproteobacteria</taxon>
        <taxon>Pseudomonadales</taxon>
        <taxon>Pseudomonadaceae</taxon>
        <taxon>Pseudomonas</taxon>
    </lineage>
</organism>
<keyword evidence="3" id="KW-0732">Signal</keyword>
<dbReference type="PANTHER" id="PTHR34596">
    <property type="entry name" value="CHITOPORIN"/>
    <property type="match status" value="1"/>
</dbReference>
<dbReference type="GO" id="GO:0015288">
    <property type="term" value="F:porin activity"/>
    <property type="evidence" value="ECO:0007669"/>
    <property type="project" value="TreeGrafter"/>
</dbReference>
<keyword evidence="2" id="KW-0813">Transport</keyword>
<dbReference type="Pfam" id="PF03573">
    <property type="entry name" value="OprD"/>
    <property type="match status" value="1"/>
</dbReference>
<evidence type="ECO:0000313" key="4">
    <source>
        <dbReference type="EMBL" id="VVO19429.1"/>
    </source>
</evidence>
<evidence type="ECO:0000256" key="1">
    <source>
        <dbReference type="ARBA" id="ARBA00009075"/>
    </source>
</evidence>
<protein>
    <submittedName>
        <fullName evidence="4">Porin-like protein NicP</fullName>
    </submittedName>
</protein>
<dbReference type="PANTHER" id="PTHR34596:SF2">
    <property type="entry name" value="CHITOPORIN"/>
    <property type="match status" value="1"/>
</dbReference>
<accession>A0A5E7DP92</accession>
<dbReference type="GO" id="GO:0016020">
    <property type="term" value="C:membrane"/>
    <property type="evidence" value="ECO:0007669"/>
    <property type="project" value="InterPro"/>
</dbReference>
<dbReference type="RefSeq" id="WP_150766114.1">
    <property type="nucleotide sequence ID" value="NZ_CABVHW010000015.1"/>
</dbReference>
<dbReference type="InterPro" id="IPR023614">
    <property type="entry name" value="Porin_dom_sf"/>
</dbReference>
<proteinExistence type="inferred from homology"/>
<dbReference type="EMBL" id="CABVHW010000015">
    <property type="protein sequence ID" value="VVO19429.1"/>
    <property type="molecule type" value="Genomic_DNA"/>
</dbReference>
<dbReference type="Proteomes" id="UP000381093">
    <property type="component" value="Unassembled WGS sequence"/>
</dbReference>
<dbReference type="Gene3D" id="2.40.160.10">
    <property type="entry name" value="Porin"/>
    <property type="match status" value="1"/>
</dbReference>
<dbReference type="AlphaFoldDB" id="A0A5E7DP92"/>
<evidence type="ECO:0000256" key="3">
    <source>
        <dbReference type="ARBA" id="ARBA00022729"/>
    </source>
</evidence>
<sequence length="410" mass="45498">MRAYRPLASFTLCFTVGIEPAAAGLLEDSHATVDFRNLYFDRDFRQSGGNTLNGLSQAREWGQGIVFQLQSGFSDGPVGFGLDSILMSGFRLDSTEDRAGTGMFPKQSNGRSVDEFSRAGVSAKMKVSKTSFRSGVMTYKKPVIQSADSRLLPVLLKGTTIESHELTNLTIHAARFTEAMALDSSSWEKLTSRFGGGSDKFVLYGADYDAAKNVQIRFYQGELDGIYKQSIANAIAGFDLTKSQRVSMDIRLAKGSEVGSFRGIDNKAYGALLGYRFGSQTISFGYQKMDGKDAYPYVNGTDPYLVNFIQILQFSNAGERSRQVRYDLDLAAWGIPGLSFMTRYVTGDHIQLSQGSEGREWERNTDISYVIQSGQFKNFSVRWRNATVRSSFGNDIDENRIIVAYPLTLF</sequence>
<evidence type="ECO:0000256" key="2">
    <source>
        <dbReference type="ARBA" id="ARBA00022448"/>
    </source>
</evidence>
<gene>
    <name evidence="4" type="primary">nicP_12</name>
    <name evidence="4" type="ORF">PS710_04118</name>
</gene>
<dbReference type="InterPro" id="IPR005318">
    <property type="entry name" value="OM_porin_bac"/>
</dbReference>
<name>A0A5E7DP92_PSEFL</name>
<comment type="similarity">
    <text evidence="1">Belongs to the outer membrane porin (Opr) (TC 1.B.25) family.</text>
</comment>
<evidence type="ECO:0000313" key="5">
    <source>
        <dbReference type="Proteomes" id="UP000381093"/>
    </source>
</evidence>